<proteinExistence type="inferred from homology"/>
<accession>A0A9D1FS79</accession>
<evidence type="ECO:0000256" key="6">
    <source>
        <dbReference type="ARBA" id="ARBA00022500"/>
    </source>
</evidence>
<dbReference type="Proteomes" id="UP000824141">
    <property type="component" value="Unassembled WGS sequence"/>
</dbReference>
<evidence type="ECO:0000256" key="9">
    <source>
        <dbReference type="ARBA" id="ARBA00023136"/>
    </source>
</evidence>
<evidence type="ECO:0000313" key="13">
    <source>
        <dbReference type="Proteomes" id="UP000824141"/>
    </source>
</evidence>
<dbReference type="Gene3D" id="1.10.287.1700">
    <property type="match status" value="1"/>
</dbReference>
<gene>
    <name evidence="12" type="primary">fliJ</name>
    <name evidence="12" type="ORF">IAD03_05575</name>
</gene>
<reference evidence="12" key="1">
    <citation type="submission" date="2020-10" db="EMBL/GenBank/DDBJ databases">
        <authorList>
            <person name="Gilroy R."/>
        </authorList>
    </citation>
    <scope>NUCLEOTIDE SEQUENCE</scope>
    <source>
        <strain evidence="12">6086</strain>
    </source>
</reference>
<dbReference type="AlphaFoldDB" id="A0A9D1FS79"/>
<comment type="similarity">
    <text evidence="2">Belongs to the FliJ family.</text>
</comment>
<evidence type="ECO:0000256" key="1">
    <source>
        <dbReference type="ARBA" id="ARBA00004413"/>
    </source>
</evidence>
<dbReference type="Pfam" id="PF02050">
    <property type="entry name" value="FliJ"/>
    <property type="match status" value="1"/>
</dbReference>
<reference evidence="12" key="2">
    <citation type="journal article" date="2021" name="PeerJ">
        <title>Extensive microbial diversity within the chicken gut microbiome revealed by metagenomics and culture.</title>
        <authorList>
            <person name="Gilroy R."/>
            <person name="Ravi A."/>
            <person name="Getino M."/>
            <person name="Pursley I."/>
            <person name="Horton D.L."/>
            <person name="Alikhan N.F."/>
            <person name="Baker D."/>
            <person name="Gharbi K."/>
            <person name="Hall N."/>
            <person name="Watson M."/>
            <person name="Adriaenssens E.M."/>
            <person name="Foster-Nyarko E."/>
            <person name="Jarju S."/>
            <person name="Secka A."/>
            <person name="Antonio M."/>
            <person name="Oren A."/>
            <person name="Chaudhuri R.R."/>
            <person name="La Ragione R."/>
            <person name="Hildebrand F."/>
            <person name="Pallen M.J."/>
        </authorList>
    </citation>
    <scope>NUCLEOTIDE SEQUENCE</scope>
    <source>
        <strain evidence="12">6086</strain>
    </source>
</reference>
<dbReference type="GO" id="GO:0044781">
    <property type="term" value="P:bacterial-type flagellum organization"/>
    <property type="evidence" value="ECO:0007669"/>
    <property type="project" value="UniProtKB-KW"/>
</dbReference>
<keyword evidence="12" id="KW-0282">Flagellum</keyword>
<evidence type="ECO:0000256" key="10">
    <source>
        <dbReference type="ARBA" id="ARBA00023225"/>
    </source>
</evidence>
<organism evidence="12 13">
    <name type="scientific">Candidatus Caccousia stercoris</name>
    <dbReference type="NCBI Taxonomy" id="2840723"/>
    <lineage>
        <taxon>Bacteria</taxon>
        <taxon>Bacillati</taxon>
        <taxon>Bacillota</taxon>
        <taxon>Clostridia</taxon>
        <taxon>Eubacteriales</taxon>
        <taxon>Oscillospiraceae</taxon>
        <taxon>Oscillospiraceae incertae sedis</taxon>
        <taxon>Candidatus Caccousia</taxon>
    </lineage>
</organism>
<dbReference type="GO" id="GO:0006935">
    <property type="term" value="P:chemotaxis"/>
    <property type="evidence" value="ECO:0007669"/>
    <property type="project" value="UniProtKB-KW"/>
</dbReference>
<dbReference type="InterPro" id="IPR053716">
    <property type="entry name" value="Flag_assembly_chemotaxis_eff"/>
</dbReference>
<comment type="caution">
    <text evidence="12">The sequence shown here is derived from an EMBL/GenBank/DDBJ whole genome shotgun (WGS) entry which is preliminary data.</text>
</comment>
<evidence type="ECO:0000256" key="8">
    <source>
        <dbReference type="ARBA" id="ARBA00022927"/>
    </source>
</evidence>
<keyword evidence="7" id="KW-1005">Bacterial flagellum biogenesis</keyword>
<keyword evidence="11" id="KW-0175">Coiled coil</keyword>
<evidence type="ECO:0000256" key="11">
    <source>
        <dbReference type="SAM" id="Coils"/>
    </source>
</evidence>
<evidence type="ECO:0000256" key="7">
    <source>
        <dbReference type="ARBA" id="ARBA00022795"/>
    </source>
</evidence>
<dbReference type="GO" id="GO:0015031">
    <property type="term" value="P:protein transport"/>
    <property type="evidence" value="ECO:0007669"/>
    <property type="project" value="UniProtKB-KW"/>
</dbReference>
<evidence type="ECO:0000256" key="3">
    <source>
        <dbReference type="ARBA" id="ARBA00020392"/>
    </source>
</evidence>
<evidence type="ECO:0000256" key="2">
    <source>
        <dbReference type="ARBA" id="ARBA00010004"/>
    </source>
</evidence>
<dbReference type="NCBIfam" id="TIGR02473">
    <property type="entry name" value="flagell_FliJ"/>
    <property type="match status" value="1"/>
</dbReference>
<sequence>MKKFQFSLDSVLSYKQQVLEGIQNEYAALTAKVRQQEERVRAAWQRYADLNQEFREKEAFGMTIVEARRYESGLRFLEMEIQREEALLKEYQDQAEAKRKELVAARQDTATIEKLKEKKLEDYRKGVQKSEEQFIDELVSAQRAAAHAS</sequence>
<name>A0A9D1FS79_9FIRM</name>
<keyword evidence="8" id="KW-0653">Protein transport</keyword>
<evidence type="ECO:0000256" key="5">
    <source>
        <dbReference type="ARBA" id="ARBA00022475"/>
    </source>
</evidence>
<dbReference type="GO" id="GO:0005886">
    <property type="term" value="C:plasma membrane"/>
    <property type="evidence" value="ECO:0007669"/>
    <property type="project" value="UniProtKB-SubCell"/>
</dbReference>
<keyword evidence="5" id="KW-1003">Cell membrane</keyword>
<comment type="subcellular location">
    <subcellularLocation>
        <location evidence="1">Cell membrane</location>
        <topology evidence="1">Peripheral membrane protein</topology>
        <orientation evidence="1">Cytoplasmic side</orientation>
    </subcellularLocation>
</comment>
<feature type="coiled-coil region" evidence="11">
    <location>
        <begin position="67"/>
        <end position="108"/>
    </location>
</feature>
<keyword evidence="12" id="KW-0969">Cilium</keyword>
<keyword evidence="6" id="KW-0145">Chemotaxis</keyword>
<keyword evidence="10" id="KW-1006">Bacterial flagellum protein export</keyword>
<protein>
    <recommendedName>
        <fullName evidence="3">Flagellar FliJ protein</fullName>
    </recommendedName>
</protein>
<dbReference type="GO" id="GO:0071973">
    <property type="term" value="P:bacterial-type flagellum-dependent cell motility"/>
    <property type="evidence" value="ECO:0007669"/>
    <property type="project" value="InterPro"/>
</dbReference>
<keyword evidence="4" id="KW-0813">Transport</keyword>
<dbReference type="GO" id="GO:0009288">
    <property type="term" value="C:bacterial-type flagellum"/>
    <property type="evidence" value="ECO:0007669"/>
    <property type="project" value="InterPro"/>
</dbReference>
<keyword evidence="12" id="KW-0966">Cell projection</keyword>
<keyword evidence="9" id="KW-0472">Membrane</keyword>
<dbReference type="EMBL" id="DVJM01000109">
    <property type="protein sequence ID" value="HIS78824.1"/>
    <property type="molecule type" value="Genomic_DNA"/>
</dbReference>
<evidence type="ECO:0000313" key="12">
    <source>
        <dbReference type="EMBL" id="HIS78824.1"/>
    </source>
</evidence>
<evidence type="ECO:0000256" key="4">
    <source>
        <dbReference type="ARBA" id="ARBA00022448"/>
    </source>
</evidence>
<dbReference type="InterPro" id="IPR012823">
    <property type="entry name" value="Flagell_FliJ"/>
</dbReference>